<evidence type="ECO:0000256" key="3">
    <source>
        <dbReference type="HAMAP-Rule" id="MF_01440"/>
    </source>
</evidence>
<dbReference type="CDD" id="cd16352">
    <property type="entry name" value="CheD"/>
    <property type="match status" value="1"/>
</dbReference>
<dbReference type="EMBL" id="JAQOUE010000001">
    <property type="protein sequence ID" value="MDT7041890.1"/>
    <property type="molecule type" value="Genomic_DNA"/>
</dbReference>
<dbReference type="EC" id="3.5.1.44" evidence="3"/>
<keyword evidence="2 3" id="KW-0378">Hydrolase</keyword>
<reference evidence="4 5" key="1">
    <citation type="journal article" date="2023" name="ISME J.">
        <title>Cultivation and genomic characterization of novel and ubiquitous marine nitrite-oxidizing bacteria from the Nitrospirales.</title>
        <authorList>
            <person name="Mueller A.J."/>
            <person name="Daebeler A."/>
            <person name="Herbold C.W."/>
            <person name="Kirkegaard R.H."/>
            <person name="Daims H."/>
        </authorList>
    </citation>
    <scope>NUCLEOTIDE SEQUENCE [LARGE SCALE GENOMIC DNA]</scope>
    <source>
        <strain evidence="4 5">EB</strain>
    </source>
</reference>
<organism evidence="4 5">
    <name type="scientific">Candidatus Nitronereus thalassa</name>
    <dbReference type="NCBI Taxonomy" id="3020898"/>
    <lineage>
        <taxon>Bacteria</taxon>
        <taxon>Pseudomonadati</taxon>
        <taxon>Nitrospirota</taxon>
        <taxon>Nitrospiria</taxon>
        <taxon>Nitrospirales</taxon>
        <taxon>Nitrospiraceae</taxon>
        <taxon>Candidatus Nitronereus</taxon>
    </lineage>
</organism>
<dbReference type="SUPFAM" id="SSF64438">
    <property type="entry name" value="CNF1/YfiH-like putative cysteine hydrolases"/>
    <property type="match status" value="1"/>
</dbReference>
<sequence length="196" mass="22068">MEFGHIRRMRDMRFPHEIAVIMPGEFFVSRAPMVVYTVLGSCISVCIRDTVTKIGGMNHFMLASPSGNVENDHWGPSARYGSYAMEVLVNELLGQGGHKSRFEVKVFGGGKIYEGRNDVGAKNAAWALEYLEREGMQPIKADVGDVCPRKVYYFTESGRVLLKKLDGIQRQQIVKEEQQYQQIVEKEVSAGDVTLF</sequence>
<keyword evidence="1 3" id="KW-0145">Chemotaxis</keyword>
<evidence type="ECO:0000313" key="5">
    <source>
        <dbReference type="Proteomes" id="UP001250932"/>
    </source>
</evidence>
<dbReference type="InterPro" id="IPR005659">
    <property type="entry name" value="Chemorcpt_Glu_NH3ase_CheD"/>
</dbReference>
<evidence type="ECO:0000313" key="4">
    <source>
        <dbReference type="EMBL" id="MDT7041890.1"/>
    </source>
</evidence>
<comment type="function">
    <text evidence="3">Probably deamidates glutamine residues to glutamate on methyl-accepting chemotaxis receptors (MCPs), playing an important role in chemotaxis.</text>
</comment>
<dbReference type="Pfam" id="PF03975">
    <property type="entry name" value="CheD"/>
    <property type="match status" value="1"/>
</dbReference>
<accession>A0ABU3K654</accession>
<keyword evidence="5" id="KW-1185">Reference proteome</keyword>
<dbReference type="InterPro" id="IPR011324">
    <property type="entry name" value="Cytotoxic_necrot_fac-like_cat"/>
</dbReference>
<dbReference type="HAMAP" id="MF_01440">
    <property type="entry name" value="CheD"/>
    <property type="match status" value="1"/>
</dbReference>
<comment type="catalytic activity">
    <reaction evidence="3">
        <text>L-glutaminyl-[protein] + H2O = L-glutamyl-[protein] + NH4(+)</text>
        <dbReference type="Rhea" id="RHEA:16441"/>
        <dbReference type="Rhea" id="RHEA-COMP:10207"/>
        <dbReference type="Rhea" id="RHEA-COMP:10208"/>
        <dbReference type="ChEBI" id="CHEBI:15377"/>
        <dbReference type="ChEBI" id="CHEBI:28938"/>
        <dbReference type="ChEBI" id="CHEBI:29973"/>
        <dbReference type="ChEBI" id="CHEBI:30011"/>
        <dbReference type="EC" id="3.5.1.44"/>
    </reaction>
</comment>
<dbReference type="PANTHER" id="PTHR35147">
    <property type="entry name" value="CHEMORECEPTOR GLUTAMINE DEAMIDASE CHED-RELATED"/>
    <property type="match status" value="1"/>
</dbReference>
<proteinExistence type="inferred from homology"/>
<protein>
    <recommendedName>
        <fullName evidence="3">Probable chemoreceptor glutamine deamidase CheD</fullName>
        <ecNumber evidence="3">3.5.1.44</ecNumber>
    </recommendedName>
</protein>
<comment type="similarity">
    <text evidence="3">Belongs to the CheD family.</text>
</comment>
<evidence type="ECO:0000256" key="2">
    <source>
        <dbReference type="ARBA" id="ARBA00022801"/>
    </source>
</evidence>
<dbReference type="RefSeq" id="WP_313834271.1">
    <property type="nucleotide sequence ID" value="NZ_JAQOUE010000001.1"/>
</dbReference>
<comment type="caution">
    <text evidence="4">The sequence shown here is derived from an EMBL/GenBank/DDBJ whole genome shotgun (WGS) entry which is preliminary data.</text>
</comment>
<name>A0ABU3K654_9BACT</name>
<dbReference type="Proteomes" id="UP001250932">
    <property type="component" value="Unassembled WGS sequence"/>
</dbReference>
<dbReference type="Gene3D" id="3.30.1330.200">
    <property type="match status" value="1"/>
</dbReference>
<dbReference type="InterPro" id="IPR038592">
    <property type="entry name" value="CheD-like_sf"/>
</dbReference>
<dbReference type="PANTHER" id="PTHR35147:SF2">
    <property type="entry name" value="CHEMORECEPTOR GLUTAMINE DEAMIDASE CHED-RELATED"/>
    <property type="match status" value="1"/>
</dbReference>
<gene>
    <name evidence="3" type="primary">cheD</name>
    <name evidence="4" type="ORF">PPG34_05965</name>
</gene>
<evidence type="ECO:0000256" key="1">
    <source>
        <dbReference type="ARBA" id="ARBA00022500"/>
    </source>
</evidence>